<dbReference type="Gene3D" id="1.10.287.70">
    <property type="match status" value="1"/>
</dbReference>
<dbReference type="EMBL" id="JBHTCS010000009">
    <property type="protein sequence ID" value="MFC7447747.1"/>
    <property type="molecule type" value="Genomic_DNA"/>
</dbReference>
<comment type="subcellular location">
    <subcellularLocation>
        <location evidence="1">Membrane</location>
        <topology evidence="1">Multi-pass membrane protein</topology>
    </subcellularLocation>
</comment>
<dbReference type="InterPro" id="IPR047871">
    <property type="entry name" value="K_chnl_Slo-like"/>
</dbReference>
<accession>A0ABW2RV81</accession>
<evidence type="ECO:0000256" key="1">
    <source>
        <dbReference type="ARBA" id="ARBA00004141"/>
    </source>
</evidence>
<evidence type="ECO:0000256" key="5">
    <source>
        <dbReference type="ARBA" id="ARBA00022826"/>
    </source>
</evidence>
<reference evidence="14" key="1">
    <citation type="journal article" date="2019" name="Int. J. Syst. Evol. Microbiol.">
        <title>The Global Catalogue of Microorganisms (GCM) 10K type strain sequencing project: providing services to taxonomists for standard genome sequencing and annotation.</title>
        <authorList>
            <consortium name="The Broad Institute Genomics Platform"/>
            <consortium name="The Broad Institute Genome Sequencing Center for Infectious Disease"/>
            <person name="Wu L."/>
            <person name="Ma J."/>
        </authorList>
    </citation>
    <scope>NUCLEOTIDE SEQUENCE [LARGE SCALE GENOMIC DNA]</scope>
    <source>
        <strain evidence="14">ICMP 19430</strain>
    </source>
</reference>
<keyword evidence="3" id="KW-0633">Potassium transport</keyword>
<feature type="transmembrane region" description="Helical" evidence="11">
    <location>
        <begin position="47"/>
        <end position="66"/>
    </location>
</feature>
<dbReference type="InterPro" id="IPR013099">
    <property type="entry name" value="K_chnl_dom"/>
</dbReference>
<evidence type="ECO:0000259" key="12">
    <source>
        <dbReference type="Pfam" id="PF07885"/>
    </source>
</evidence>
<dbReference type="SUPFAM" id="SSF81324">
    <property type="entry name" value="Voltage-gated potassium channels"/>
    <property type="match status" value="1"/>
</dbReference>
<dbReference type="GO" id="GO:0034220">
    <property type="term" value="P:monoatomic ion transmembrane transport"/>
    <property type="evidence" value="ECO:0007669"/>
    <property type="project" value="UniProtKB-KW"/>
</dbReference>
<keyword evidence="8" id="KW-0406">Ion transport</keyword>
<feature type="transmembrane region" description="Helical" evidence="11">
    <location>
        <begin position="151"/>
        <end position="171"/>
    </location>
</feature>
<evidence type="ECO:0000313" key="14">
    <source>
        <dbReference type="Proteomes" id="UP001596484"/>
    </source>
</evidence>
<feature type="transmembrane region" description="Helical" evidence="11">
    <location>
        <begin position="78"/>
        <end position="100"/>
    </location>
</feature>
<sequence>MGDDTFENLPKEQRRSLIRRAAIRPLASAVALVVVYFVIPMENLESASAIGGLVLGLVFVSALFAWQIRKIVHAEHPGLQAIAGLGLMLPGYLLAFATLYHLMSLSGSENFNEPLTKIDSLYFTLVCFSTVGFGDITATTEVARAIVSAQIVGNLFLIAVGVRIITAAVRLGQRRRGGETSGEITP</sequence>
<evidence type="ECO:0000256" key="4">
    <source>
        <dbReference type="ARBA" id="ARBA00022692"/>
    </source>
</evidence>
<evidence type="ECO:0000256" key="8">
    <source>
        <dbReference type="ARBA" id="ARBA00023065"/>
    </source>
</evidence>
<comment type="caution">
    <text evidence="13">The sequence shown here is derived from an EMBL/GenBank/DDBJ whole genome shotgun (WGS) entry which is preliminary data.</text>
</comment>
<keyword evidence="9 11" id="KW-0472">Membrane</keyword>
<evidence type="ECO:0000256" key="3">
    <source>
        <dbReference type="ARBA" id="ARBA00022538"/>
    </source>
</evidence>
<evidence type="ECO:0000256" key="10">
    <source>
        <dbReference type="ARBA" id="ARBA00023303"/>
    </source>
</evidence>
<name>A0ABW2RV81_9NOCA</name>
<proteinExistence type="predicted"/>
<evidence type="ECO:0000256" key="9">
    <source>
        <dbReference type="ARBA" id="ARBA00023136"/>
    </source>
</evidence>
<dbReference type="PANTHER" id="PTHR10027:SF10">
    <property type="entry name" value="SLOWPOKE 2, ISOFORM D"/>
    <property type="match status" value="1"/>
</dbReference>
<keyword evidence="10 13" id="KW-0407">Ion channel</keyword>
<dbReference type="PANTHER" id="PTHR10027">
    <property type="entry name" value="CALCIUM-ACTIVATED POTASSIUM CHANNEL ALPHA CHAIN"/>
    <property type="match status" value="1"/>
</dbReference>
<organism evidence="13 14">
    <name type="scientific">Rhodococcus daqingensis</name>
    <dbReference type="NCBI Taxonomy" id="2479363"/>
    <lineage>
        <taxon>Bacteria</taxon>
        <taxon>Bacillati</taxon>
        <taxon>Actinomycetota</taxon>
        <taxon>Actinomycetes</taxon>
        <taxon>Mycobacteriales</taxon>
        <taxon>Nocardiaceae</taxon>
        <taxon>Rhodococcus</taxon>
    </lineage>
</organism>
<evidence type="ECO:0000256" key="7">
    <source>
        <dbReference type="ARBA" id="ARBA00022989"/>
    </source>
</evidence>
<dbReference type="Pfam" id="PF07885">
    <property type="entry name" value="Ion_trans_2"/>
    <property type="match status" value="1"/>
</dbReference>
<evidence type="ECO:0000256" key="6">
    <source>
        <dbReference type="ARBA" id="ARBA00022958"/>
    </source>
</evidence>
<keyword evidence="7 11" id="KW-1133">Transmembrane helix</keyword>
<keyword evidence="4 11" id="KW-0812">Transmembrane</keyword>
<evidence type="ECO:0000313" key="13">
    <source>
        <dbReference type="EMBL" id="MFC7447747.1"/>
    </source>
</evidence>
<evidence type="ECO:0000256" key="11">
    <source>
        <dbReference type="SAM" id="Phobius"/>
    </source>
</evidence>
<feature type="domain" description="Potassium channel" evidence="12">
    <location>
        <begin position="93"/>
        <end position="169"/>
    </location>
</feature>
<protein>
    <submittedName>
        <fullName evidence="13">Potassium channel family protein</fullName>
    </submittedName>
</protein>
<gene>
    <name evidence="13" type="ORF">ACFQS9_07570</name>
</gene>
<evidence type="ECO:0000256" key="2">
    <source>
        <dbReference type="ARBA" id="ARBA00022448"/>
    </source>
</evidence>
<keyword evidence="2" id="KW-0813">Transport</keyword>
<dbReference type="Proteomes" id="UP001596484">
    <property type="component" value="Unassembled WGS sequence"/>
</dbReference>
<feature type="transmembrane region" description="Helical" evidence="11">
    <location>
        <begin position="21"/>
        <end position="41"/>
    </location>
</feature>
<keyword evidence="6" id="KW-0630">Potassium</keyword>
<keyword evidence="14" id="KW-1185">Reference proteome</keyword>
<keyword evidence="5" id="KW-0631">Potassium channel</keyword>
<dbReference type="RefSeq" id="WP_378403059.1">
    <property type="nucleotide sequence ID" value="NZ_JBHTCS010000009.1"/>
</dbReference>